<dbReference type="Gramene" id="rna-AYBTSS11_LOCUS13387">
    <property type="protein sequence ID" value="CAJ1948803.1"/>
    <property type="gene ID" value="gene-AYBTSS11_LOCUS13387"/>
</dbReference>
<dbReference type="Proteomes" id="UP001189624">
    <property type="component" value="Chromosome 4"/>
</dbReference>
<gene>
    <name evidence="2" type="ORF">AYBTSS11_LOCUS13387</name>
</gene>
<dbReference type="AlphaFoldDB" id="A0AA86SRY9"/>
<protein>
    <submittedName>
        <fullName evidence="2">Uncharacterized protein</fullName>
    </submittedName>
</protein>
<evidence type="ECO:0000256" key="1">
    <source>
        <dbReference type="SAM" id="MobiDB-lite"/>
    </source>
</evidence>
<dbReference type="EMBL" id="OY731401">
    <property type="protein sequence ID" value="CAJ1948803.1"/>
    <property type="molecule type" value="Genomic_DNA"/>
</dbReference>
<name>A0AA86SRY9_9FABA</name>
<reference evidence="2" key="1">
    <citation type="submission" date="2023-10" db="EMBL/GenBank/DDBJ databases">
        <authorList>
            <person name="Domelevo Entfellner J.-B."/>
        </authorList>
    </citation>
    <scope>NUCLEOTIDE SEQUENCE</scope>
</reference>
<keyword evidence="3" id="KW-1185">Reference proteome</keyword>
<feature type="compositionally biased region" description="Gly residues" evidence="1">
    <location>
        <begin position="11"/>
        <end position="20"/>
    </location>
</feature>
<organism evidence="2 3">
    <name type="scientific">Sphenostylis stenocarpa</name>
    <dbReference type="NCBI Taxonomy" id="92480"/>
    <lineage>
        <taxon>Eukaryota</taxon>
        <taxon>Viridiplantae</taxon>
        <taxon>Streptophyta</taxon>
        <taxon>Embryophyta</taxon>
        <taxon>Tracheophyta</taxon>
        <taxon>Spermatophyta</taxon>
        <taxon>Magnoliopsida</taxon>
        <taxon>eudicotyledons</taxon>
        <taxon>Gunneridae</taxon>
        <taxon>Pentapetalae</taxon>
        <taxon>rosids</taxon>
        <taxon>fabids</taxon>
        <taxon>Fabales</taxon>
        <taxon>Fabaceae</taxon>
        <taxon>Papilionoideae</taxon>
        <taxon>50 kb inversion clade</taxon>
        <taxon>NPAAA clade</taxon>
        <taxon>indigoferoid/millettioid clade</taxon>
        <taxon>Phaseoleae</taxon>
        <taxon>Sphenostylis</taxon>
    </lineage>
</organism>
<evidence type="ECO:0000313" key="2">
    <source>
        <dbReference type="EMBL" id="CAJ1948803.1"/>
    </source>
</evidence>
<accession>A0AA86SRY9</accession>
<feature type="compositionally biased region" description="Low complexity" evidence="1">
    <location>
        <begin position="1"/>
        <end position="10"/>
    </location>
</feature>
<proteinExistence type="predicted"/>
<sequence>MCSQQQQMQNSGGGGGGGSGSMNIPVSEVFWTLVDKADKKFSKIRDLPFYQRSRTRFDECVLYDDEFLGELLGRISGACYLGSGE</sequence>
<feature type="region of interest" description="Disordered" evidence="1">
    <location>
        <begin position="1"/>
        <end position="21"/>
    </location>
</feature>
<evidence type="ECO:0000313" key="3">
    <source>
        <dbReference type="Proteomes" id="UP001189624"/>
    </source>
</evidence>